<evidence type="ECO:0000313" key="2">
    <source>
        <dbReference type="EMBL" id="QLL07938.1"/>
    </source>
</evidence>
<evidence type="ECO:0000313" key="3">
    <source>
        <dbReference type="Proteomes" id="UP000510682"/>
    </source>
</evidence>
<dbReference type="KEGG" id="mgor:H0P51_02790"/>
<organism evidence="2 3">
    <name type="scientific">Mycobacterium vicinigordonae</name>
    <dbReference type="NCBI Taxonomy" id="1719132"/>
    <lineage>
        <taxon>Bacteria</taxon>
        <taxon>Bacillati</taxon>
        <taxon>Actinomycetota</taxon>
        <taxon>Actinomycetes</taxon>
        <taxon>Mycobacteriales</taxon>
        <taxon>Mycobacteriaceae</taxon>
        <taxon>Mycobacterium</taxon>
    </lineage>
</organism>
<keyword evidence="1" id="KW-0732">Signal</keyword>
<gene>
    <name evidence="2" type="ORF">H0P51_02790</name>
</gene>
<keyword evidence="3" id="KW-1185">Reference proteome</keyword>
<sequence>MRLAPNGLLPVVSACLMVCGGVDACAATNDSANLVRVQEQGRVLREFSIEQLRGLPQVQVGTPQSRGAQVQQGPTVRSVLDAAGATSVTRLRVQGRDPAQTLTASEITTELILDITKRNTVKLTGTQLPRNRWVRDVTALVIDP</sequence>
<reference evidence="2" key="1">
    <citation type="submission" date="2020-07" db="EMBL/GenBank/DDBJ databases">
        <title>Description of Mycobacterium gordonae subsp. intergordonae subsp.nov. and Mycobacterium gordonae subsp. gordonae subsp. nov.</title>
        <authorList>
            <person name="Huang H."/>
        </authorList>
    </citation>
    <scope>NUCLEOTIDE SEQUENCE [LARGE SCALE GENOMIC DNA]</scope>
    <source>
        <strain evidence="2">24T</strain>
    </source>
</reference>
<reference evidence="2" key="2">
    <citation type="submission" date="2020-07" db="EMBL/GenBank/DDBJ databases">
        <authorList>
            <person name="Yu X."/>
        </authorList>
    </citation>
    <scope>NUCLEOTIDE SEQUENCE [LARGE SCALE GENOMIC DNA]</scope>
    <source>
        <strain evidence="2">24T</strain>
    </source>
</reference>
<proteinExistence type="predicted"/>
<dbReference type="RefSeq" id="WP_180916539.1">
    <property type="nucleotide sequence ID" value="NZ_CP059165.1"/>
</dbReference>
<dbReference type="Proteomes" id="UP000510682">
    <property type="component" value="Chromosome"/>
</dbReference>
<dbReference type="PROSITE" id="PS51257">
    <property type="entry name" value="PROKAR_LIPOPROTEIN"/>
    <property type="match status" value="1"/>
</dbReference>
<dbReference type="EMBL" id="CP059165">
    <property type="protein sequence ID" value="QLL07938.1"/>
    <property type="molecule type" value="Genomic_DNA"/>
</dbReference>
<accession>A0A7D6I684</accession>
<dbReference type="AlphaFoldDB" id="A0A7D6I684"/>
<name>A0A7D6I684_9MYCO</name>
<feature type="signal peptide" evidence="1">
    <location>
        <begin position="1"/>
        <end position="24"/>
    </location>
</feature>
<protein>
    <submittedName>
        <fullName evidence="2">Uncharacterized protein</fullName>
    </submittedName>
</protein>
<evidence type="ECO:0000256" key="1">
    <source>
        <dbReference type="SAM" id="SignalP"/>
    </source>
</evidence>
<feature type="chain" id="PRO_5039343427" evidence="1">
    <location>
        <begin position="25"/>
        <end position="144"/>
    </location>
</feature>